<dbReference type="Proteomes" id="UP000030392">
    <property type="component" value="Unassembled WGS sequence"/>
</dbReference>
<evidence type="ECO:0000256" key="1">
    <source>
        <dbReference type="SAM" id="Phobius"/>
    </source>
</evidence>
<dbReference type="EMBL" id="JNAX01000012">
    <property type="protein sequence ID" value="KGG20269.1"/>
    <property type="molecule type" value="Genomic_DNA"/>
</dbReference>
<evidence type="ECO:0000313" key="2">
    <source>
        <dbReference type="EMBL" id="KGG20269.1"/>
    </source>
</evidence>
<comment type="caution">
    <text evidence="2">The sequence shown here is derived from an EMBL/GenBank/DDBJ whole genome shotgun (WGS) entry which is preliminary data.</text>
</comment>
<dbReference type="RefSeq" id="WP_036906194.1">
    <property type="nucleotide sequence ID" value="NZ_CP138967.1"/>
</dbReference>
<sequence length="308" mass="34514">MTAWLKILLVLILGGILSTLGDRLGTRVGKARLSIFKLRPKSTAVLITVFTGSIISAISFATMVVFDRDLRVGLFQLEDIREKIIESEKELKKLEKNLYAFRSGNVVISSGQTLVTKTIKLNKTNDIKKIIESILQQANFYAFNLVKTNQSEYRRILLVRKDDIEKLENKIADNRSWVVRIKSAGNILRGENYVYAFPEVTLNKMITKKGEVIAIENVSLSKSDSESISKKINLLMASTLAEVRRRGSLSSELKINANQINNLGKYLVSTKKGEFQIIARALEDSQSAEKVSVSLELKSLEKSISNKS</sequence>
<keyword evidence="1" id="KW-1133">Transmembrane helix</keyword>
<feature type="transmembrane region" description="Helical" evidence="1">
    <location>
        <begin position="45"/>
        <end position="66"/>
    </location>
</feature>
<organism evidence="2 3">
    <name type="scientific">Prochlorococcus marinus str. PAC1</name>
    <dbReference type="NCBI Taxonomy" id="59924"/>
    <lineage>
        <taxon>Bacteria</taxon>
        <taxon>Bacillati</taxon>
        <taxon>Cyanobacteriota</taxon>
        <taxon>Cyanophyceae</taxon>
        <taxon>Synechococcales</taxon>
        <taxon>Prochlorococcaceae</taxon>
        <taxon>Prochlorococcus</taxon>
    </lineage>
</organism>
<reference evidence="3" key="1">
    <citation type="journal article" date="2014" name="Sci. Data">
        <title>Genomes of diverse isolates of the marine cyanobacterium Prochlorococcus.</title>
        <authorList>
            <person name="Biller S."/>
            <person name="Berube P."/>
            <person name="Thompson J."/>
            <person name="Kelly L."/>
            <person name="Roggensack S."/>
            <person name="Awad L."/>
            <person name="Roache-Johnson K."/>
            <person name="Ding H."/>
            <person name="Giovannoni S.J."/>
            <person name="Moore L.R."/>
            <person name="Chisholm S.W."/>
        </authorList>
    </citation>
    <scope>NUCLEOTIDE SEQUENCE [LARGE SCALE GENOMIC DNA]</scope>
    <source>
        <strain evidence="3">PAC1</strain>
    </source>
</reference>
<keyword evidence="1" id="KW-0812">Transmembrane</keyword>
<accession>A0A0A2C6J8</accession>
<proteinExistence type="predicted"/>
<dbReference type="InterPro" id="IPR021435">
    <property type="entry name" value="DUF3084"/>
</dbReference>
<dbReference type="Pfam" id="PF11283">
    <property type="entry name" value="DUF3084"/>
    <property type="match status" value="1"/>
</dbReference>
<gene>
    <name evidence="2" type="ORF">EV03_1230</name>
</gene>
<evidence type="ECO:0000313" key="3">
    <source>
        <dbReference type="Proteomes" id="UP000030392"/>
    </source>
</evidence>
<name>A0A0A2C6J8_PROMR</name>
<protein>
    <submittedName>
        <fullName evidence="2">Myosin heavy chain</fullName>
    </submittedName>
</protein>
<keyword evidence="1" id="KW-0472">Membrane</keyword>
<dbReference type="AlphaFoldDB" id="A0A0A2C6J8"/>